<name>A0A8T4L3A5_9ARCH</name>
<organism evidence="1 2">
    <name type="scientific">Candidatus Iainarchaeum sp</name>
    <dbReference type="NCBI Taxonomy" id="3101447"/>
    <lineage>
        <taxon>Archaea</taxon>
        <taxon>Candidatus Iainarchaeota</taxon>
        <taxon>Candidatus Iainarchaeia</taxon>
        <taxon>Candidatus Iainarchaeales</taxon>
        <taxon>Candidatus Iainarchaeaceae</taxon>
        <taxon>Candidatus Iainarchaeum</taxon>
    </lineage>
</organism>
<gene>
    <name evidence="1" type="ORF">J4215_04470</name>
</gene>
<accession>A0A8T4L3A5</accession>
<dbReference type="Proteomes" id="UP000675968">
    <property type="component" value="Unassembled WGS sequence"/>
</dbReference>
<sequence>MKKKRTAKTVKKTIAAKTGISKAAAKRKSSFEERLLSLADDDDFILPLMNENMREKLLKEEFKLRKKQPTAWTKTKYRKYAMINRPKKEKARASIEEENDE</sequence>
<comment type="caution">
    <text evidence="1">The sequence shown here is derived from an EMBL/GenBank/DDBJ whole genome shotgun (WGS) entry which is preliminary data.</text>
</comment>
<reference evidence="1" key="1">
    <citation type="submission" date="2021-03" db="EMBL/GenBank/DDBJ databases">
        <authorList>
            <person name="Jaffe A."/>
        </authorList>
    </citation>
    <scope>NUCLEOTIDE SEQUENCE</scope>
    <source>
        <strain evidence="1">RIFCSPLOWO2_01_FULL_AR10_48_17</strain>
    </source>
</reference>
<evidence type="ECO:0000313" key="2">
    <source>
        <dbReference type="Proteomes" id="UP000675968"/>
    </source>
</evidence>
<protein>
    <submittedName>
        <fullName evidence="1">Uncharacterized protein</fullName>
    </submittedName>
</protein>
<dbReference type="EMBL" id="JAGVWC010000010">
    <property type="protein sequence ID" value="MBS3061808.1"/>
    <property type="molecule type" value="Genomic_DNA"/>
</dbReference>
<dbReference type="AlphaFoldDB" id="A0A8T4L3A5"/>
<reference evidence="1" key="2">
    <citation type="submission" date="2021-05" db="EMBL/GenBank/DDBJ databases">
        <title>Protein family content uncovers lineage relationships and bacterial pathway maintenance mechanisms in DPANN archaea.</title>
        <authorList>
            <person name="Castelle C.J."/>
            <person name="Meheust R."/>
            <person name="Jaffe A.L."/>
            <person name="Seitz K."/>
            <person name="Gong X."/>
            <person name="Baker B.J."/>
            <person name="Banfield J.F."/>
        </authorList>
    </citation>
    <scope>NUCLEOTIDE SEQUENCE</scope>
    <source>
        <strain evidence="1">RIFCSPLOWO2_01_FULL_AR10_48_17</strain>
    </source>
</reference>
<proteinExistence type="predicted"/>
<evidence type="ECO:0000313" key="1">
    <source>
        <dbReference type="EMBL" id="MBS3061808.1"/>
    </source>
</evidence>